<accession>A0A2P6Q4M1</accession>
<dbReference type="PANTHER" id="PTHR47364">
    <property type="entry name" value="CYSTEINE PROTEINASE INHIBITOR 5"/>
    <property type="match status" value="1"/>
</dbReference>
<evidence type="ECO:0000256" key="2">
    <source>
        <dbReference type="ARBA" id="ARBA00022704"/>
    </source>
</evidence>
<dbReference type="SMART" id="SM00043">
    <property type="entry name" value="CY"/>
    <property type="match status" value="1"/>
</dbReference>
<dbReference type="InterPro" id="IPR000010">
    <property type="entry name" value="Cystatin_dom"/>
</dbReference>
<name>A0A2P6Q4M1_ROSCH</name>
<dbReference type="STRING" id="74649.A0A2P6Q4M1"/>
<dbReference type="Gene3D" id="3.10.450.10">
    <property type="match status" value="1"/>
</dbReference>
<protein>
    <submittedName>
        <fullName evidence="5">Putative Cystatin domain-containing protein</fullName>
    </submittedName>
</protein>
<comment type="caution">
    <text evidence="5">The sequence shown here is derived from an EMBL/GenBank/DDBJ whole genome shotgun (WGS) entry which is preliminary data.</text>
</comment>
<evidence type="ECO:0000256" key="3">
    <source>
        <dbReference type="SAM" id="SignalP"/>
    </source>
</evidence>
<evidence type="ECO:0000313" key="5">
    <source>
        <dbReference type="EMBL" id="PRQ29128.1"/>
    </source>
</evidence>
<sequence length="121" mass="13644">MMRPICLLLSLFLFAFLLAVGNVSVEGLETSAPWPVDINDAEVKEIAEFAVSEFNKQSRKMLVFQKVVSGLGQDVAGVTYDLVIAVRDESLPSSPIVNYASYVWERSWENFRKLESFHQVN</sequence>
<organism evidence="5 6">
    <name type="scientific">Rosa chinensis</name>
    <name type="common">China rose</name>
    <dbReference type="NCBI Taxonomy" id="74649"/>
    <lineage>
        <taxon>Eukaryota</taxon>
        <taxon>Viridiplantae</taxon>
        <taxon>Streptophyta</taxon>
        <taxon>Embryophyta</taxon>
        <taxon>Tracheophyta</taxon>
        <taxon>Spermatophyta</taxon>
        <taxon>Magnoliopsida</taxon>
        <taxon>eudicotyledons</taxon>
        <taxon>Gunneridae</taxon>
        <taxon>Pentapetalae</taxon>
        <taxon>rosids</taxon>
        <taxon>fabids</taxon>
        <taxon>Rosales</taxon>
        <taxon>Rosaceae</taxon>
        <taxon>Rosoideae</taxon>
        <taxon>Rosoideae incertae sedis</taxon>
        <taxon>Rosa</taxon>
    </lineage>
</organism>
<keyword evidence="2" id="KW-0789">Thiol protease inhibitor</keyword>
<dbReference type="AlphaFoldDB" id="A0A2P6Q4M1"/>
<dbReference type="Gramene" id="PRQ29128">
    <property type="protein sequence ID" value="PRQ29128"/>
    <property type="gene ID" value="RchiOBHm_Chr5g0010541"/>
</dbReference>
<dbReference type="CDD" id="cd00042">
    <property type="entry name" value="CY"/>
    <property type="match status" value="1"/>
</dbReference>
<evidence type="ECO:0000256" key="1">
    <source>
        <dbReference type="ARBA" id="ARBA00022690"/>
    </source>
</evidence>
<keyword evidence="1" id="KW-0646">Protease inhibitor</keyword>
<dbReference type="EMBL" id="PDCK01000043">
    <property type="protein sequence ID" value="PRQ29128.1"/>
    <property type="molecule type" value="Genomic_DNA"/>
</dbReference>
<proteinExistence type="predicted"/>
<dbReference type="Proteomes" id="UP000238479">
    <property type="component" value="Chromosome 5"/>
</dbReference>
<dbReference type="InterPro" id="IPR046350">
    <property type="entry name" value="Cystatin_sf"/>
</dbReference>
<keyword evidence="3" id="KW-0732">Signal</keyword>
<keyword evidence="6" id="KW-1185">Reference proteome</keyword>
<dbReference type="SUPFAM" id="SSF54403">
    <property type="entry name" value="Cystatin/monellin"/>
    <property type="match status" value="1"/>
</dbReference>
<reference evidence="5 6" key="1">
    <citation type="journal article" date="2018" name="Nat. Genet.">
        <title>The Rosa genome provides new insights in the design of modern roses.</title>
        <authorList>
            <person name="Bendahmane M."/>
        </authorList>
    </citation>
    <scope>NUCLEOTIDE SEQUENCE [LARGE SCALE GENOMIC DNA]</scope>
    <source>
        <strain evidence="6">cv. Old Blush</strain>
    </source>
</reference>
<evidence type="ECO:0000259" key="4">
    <source>
        <dbReference type="SMART" id="SM00043"/>
    </source>
</evidence>
<dbReference type="GO" id="GO:0004869">
    <property type="term" value="F:cysteine-type endopeptidase inhibitor activity"/>
    <property type="evidence" value="ECO:0007669"/>
    <property type="project" value="UniProtKB-KW"/>
</dbReference>
<dbReference type="PANTHER" id="PTHR47364:SF2">
    <property type="entry name" value="CYSTEINE PROTEINASE INHIBITOR 5"/>
    <property type="match status" value="1"/>
</dbReference>
<dbReference type="Pfam" id="PF16845">
    <property type="entry name" value="SQAPI"/>
    <property type="match status" value="1"/>
</dbReference>
<evidence type="ECO:0000313" key="6">
    <source>
        <dbReference type="Proteomes" id="UP000238479"/>
    </source>
</evidence>
<feature type="signal peptide" evidence="3">
    <location>
        <begin position="1"/>
        <end position="27"/>
    </location>
</feature>
<feature type="domain" description="Cystatin" evidence="4">
    <location>
        <begin position="28"/>
        <end position="120"/>
    </location>
</feature>
<dbReference type="OMA" id="PWDHYKS"/>
<gene>
    <name evidence="5" type="ORF">RchiOBHm_Chr5g0010541</name>
</gene>
<feature type="chain" id="PRO_5018772313" evidence="3">
    <location>
        <begin position="28"/>
        <end position="121"/>
    </location>
</feature>